<dbReference type="InterPro" id="IPR049809">
    <property type="entry name" value="YehF/YfeS-like_WGR"/>
</dbReference>
<evidence type="ECO:0000259" key="1">
    <source>
        <dbReference type="Pfam" id="PF05406"/>
    </source>
</evidence>
<dbReference type="Gene3D" id="2.20.140.10">
    <property type="entry name" value="WGR domain"/>
    <property type="match status" value="1"/>
</dbReference>
<protein>
    <submittedName>
        <fullName evidence="2">WGR domain-containing protein</fullName>
    </submittedName>
</protein>
<accession>A0A7K1UCT1</accession>
<gene>
    <name evidence="2" type="ORF">GO493_27720</name>
</gene>
<dbReference type="EMBL" id="WRXN01000019">
    <property type="protein sequence ID" value="MVT12078.1"/>
    <property type="molecule type" value="Genomic_DNA"/>
</dbReference>
<feature type="domain" description="WGR" evidence="1">
    <location>
        <begin position="4"/>
        <end position="63"/>
    </location>
</feature>
<evidence type="ECO:0000313" key="2">
    <source>
        <dbReference type="EMBL" id="MVT12078.1"/>
    </source>
</evidence>
<name>A0A7K1UCT1_9BACT</name>
<dbReference type="AlphaFoldDB" id="A0A7K1UCT1"/>
<dbReference type="CDD" id="cd07996">
    <property type="entry name" value="WGR_MMR_like"/>
    <property type="match status" value="1"/>
</dbReference>
<sequence length="76" mass="9172">MIQYFEFQEENVPCFWEIMLEDKIIRTRYGQKGTAGVVMEEVFEDAGTAAREYKRLVQEKKKDDSFYFRLGDDYRL</sequence>
<organism evidence="2 3">
    <name type="scientific">Chitinophaga tropicalis</name>
    <dbReference type="NCBI Taxonomy" id="2683588"/>
    <lineage>
        <taxon>Bacteria</taxon>
        <taxon>Pseudomonadati</taxon>
        <taxon>Bacteroidota</taxon>
        <taxon>Chitinophagia</taxon>
        <taxon>Chitinophagales</taxon>
        <taxon>Chitinophagaceae</taxon>
        <taxon>Chitinophaga</taxon>
    </lineage>
</organism>
<proteinExistence type="predicted"/>
<evidence type="ECO:0000313" key="3">
    <source>
        <dbReference type="Proteomes" id="UP000461730"/>
    </source>
</evidence>
<dbReference type="InterPro" id="IPR008893">
    <property type="entry name" value="WGR_domain"/>
</dbReference>
<dbReference type="Proteomes" id="UP000461730">
    <property type="component" value="Unassembled WGS sequence"/>
</dbReference>
<reference evidence="2 3" key="1">
    <citation type="submission" date="2019-12" db="EMBL/GenBank/DDBJ databases">
        <title>Chitinophaga sp. strain ysch24 (GDMCC 1.1355), whole genome shotgun sequence.</title>
        <authorList>
            <person name="Zhang X."/>
        </authorList>
    </citation>
    <scope>NUCLEOTIDE SEQUENCE [LARGE SCALE GENOMIC DNA]</scope>
    <source>
        <strain evidence="3">ysch24</strain>
    </source>
</reference>
<comment type="caution">
    <text evidence="2">The sequence shown here is derived from an EMBL/GenBank/DDBJ whole genome shotgun (WGS) entry which is preliminary data.</text>
</comment>
<dbReference type="RefSeq" id="WP_157309500.1">
    <property type="nucleotide sequence ID" value="NZ_WRXN01000019.1"/>
</dbReference>
<keyword evidence="3" id="KW-1185">Reference proteome</keyword>
<dbReference type="Pfam" id="PF05406">
    <property type="entry name" value="WGR"/>
    <property type="match status" value="1"/>
</dbReference>